<feature type="chain" id="PRO_5011548794" evidence="10">
    <location>
        <begin position="28"/>
        <end position="839"/>
    </location>
</feature>
<dbReference type="STRING" id="349064.SAMN05660429_00813"/>
<feature type="domain" description="TonB-dependent receptor-like beta-barrel" evidence="11">
    <location>
        <begin position="407"/>
        <end position="808"/>
    </location>
</feature>
<feature type="compositionally biased region" description="Basic and acidic residues" evidence="9">
    <location>
        <begin position="298"/>
        <end position="315"/>
    </location>
</feature>
<dbReference type="SUPFAM" id="SSF56935">
    <property type="entry name" value="Porins"/>
    <property type="match status" value="1"/>
</dbReference>
<dbReference type="OrthoDB" id="9795928at2"/>
<dbReference type="Gene3D" id="2.40.170.20">
    <property type="entry name" value="TonB-dependent receptor, beta-barrel domain"/>
    <property type="match status" value="1"/>
</dbReference>
<keyword evidence="4" id="KW-0812">Transmembrane</keyword>
<dbReference type="GO" id="GO:0044718">
    <property type="term" value="P:siderophore transmembrane transport"/>
    <property type="evidence" value="ECO:0007669"/>
    <property type="project" value="TreeGrafter"/>
</dbReference>
<dbReference type="RefSeq" id="WP_093327898.1">
    <property type="nucleotide sequence ID" value="NZ_AP027363.1"/>
</dbReference>
<keyword evidence="14" id="KW-1185">Reference proteome</keyword>
<feature type="compositionally biased region" description="Basic and acidic residues" evidence="9">
    <location>
        <begin position="359"/>
        <end position="386"/>
    </location>
</feature>
<dbReference type="GO" id="GO:0015344">
    <property type="term" value="F:siderophore uptake transmembrane transporter activity"/>
    <property type="evidence" value="ECO:0007669"/>
    <property type="project" value="TreeGrafter"/>
</dbReference>
<evidence type="ECO:0000259" key="12">
    <source>
        <dbReference type="Pfam" id="PF07715"/>
    </source>
</evidence>
<dbReference type="SUPFAM" id="SSF49464">
    <property type="entry name" value="Carboxypeptidase regulatory domain-like"/>
    <property type="match status" value="1"/>
</dbReference>
<dbReference type="PANTHER" id="PTHR30069:SF40">
    <property type="entry name" value="TONB-DEPENDENT RECEPTOR NMB0964-RELATED"/>
    <property type="match status" value="1"/>
</dbReference>
<evidence type="ECO:0000256" key="2">
    <source>
        <dbReference type="ARBA" id="ARBA00022448"/>
    </source>
</evidence>
<evidence type="ECO:0000256" key="1">
    <source>
        <dbReference type="ARBA" id="ARBA00004571"/>
    </source>
</evidence>
<accession>A0A1I0ATP9</accession>
<feature type="region of interest" description="Disordered" evidence="9">
    <location>
        <begin position="293"/>
        <end position="325"/>
    </location>
</feature>
<dbReference type="PANTHER" id="PTHR30069">
    <property type="entry name" value="TONB-DEPENDENT OUTER MEMBRANE RECEPTOR"/>
    <property type="match status" value="1"/>
</dbReference>
<feature type="region of interest" description="Disordered" evidence="9">
    <location>
        <begin position="518"/>
        <end position="538"/>
    </location>
</feature>
<keyword evidence="7" id="KW-0998">Cell outer membrane</keyword>
<dbReference type="InterPro" id="IPR012910">
    <property type="entry name" value="Plug_dom"/>
</dbReference>
<dbReference type="Gene3D" id="2.60.40.1120">
    <property type="entry name" value="Carboxypeptidase-like, regulatory domain"/>
    <property type="match status" value="1"/>
</dbReference>
<dbReference type="InterPro" id="IPR036942">
    <property type="entry name" value="Beta-barrel_TonB_sf"/>
</dbReference>
<dbReference type="EMBL" id="FOHK01000003">
    <property type="protein sequence ID" value="SES97733.1"/>
    <property type="molecule type" value="Genomic_DNA"/>
</dbReference>
<dbReference type="InterPro" id="IPR000531">
    <property type="entry name" value="Beta-barrel_TonB"/>
</dbReference>
<dbReference type="InterPro" id="IPR037066">
    <property type="entry name" value="Plug_dom_sf"/>
</dbReference>
<keyword evidence="2" id="KW-0813">Transport</keyword>
<reference evidence="13 14" key="1">
    <citation type="submission" date="2016-10" db="EMBL/GenBank/DDBJ databases">
        <authorList>
            <person name="de Groot N.N."/>
        </authorList>
    </citation>
    <scope>NUCLEOTIDE SEQUENCE [LARGE SCALE GENOMIC DNA]</scope>
    <source>
        <strain evidence="13 14">DSM 19706</strain>
    </source>
</reference>
<evidence type="ECO:0000256" key="8">
    <source>
        <dbReference type="RuleBase" id="RU003357"/>
    </source>
</evidence>
<name>A0A1I0ATP9_THASX</name>
<sequence>MKKSKLANAISAIVTVAATAAALPAFAENISGVVKNSQGEAIANARVSVHAGKHSTVTNEQGEFSLEGIKAEEIELHVEASNYVHVNQSFNLSNGDVSGVSLTMSPTVMEIVDVYSTPLHASSIESAQPINVLAGEELRAKQASTLGETLKYEVGVHSTYYGPVSSSPVIRGLEGGRVVIAQNGLDVGDASRVGPDHVVTTESLTATQIEVLRGPATLFYGSGAIGGVVNIVDHRVPSSSDTEFEWQLGHNTVAEENHAAINLQTGTEKFAFHVDAFWRDADDYKIAGPAELEEDHEEHEAHEGEEHDHEEHGEEGTLENSSSNSHGYTVGASYLLDNGFFGMSYGRLEKEYGIPGHSHGHEEEVHADEHAGEEAEAHEEHEEEGVSAKMVQDRIQFISELGFDGNFINGLNLKAAYTDYQHQEIEEGMVGTSFKNKSSEFRADIFHSPIWGFDGVWSIHAKHSDFEALGEEAFTPPSETTAIALAWIEEKHFGDVLLQLGARVEHVEIDAMPFELEHEEHEGEHAGEEPDAHEEHDHDEDFAHQDYTPVSLSAGIVWDYTQGYNIGLSTSYSQRAPSASELFSAGPHIGTNSYEIGALYEVHEEGEEIHIEPHHGNIELESSANIDLTWRKFEGDFGFVISAYYSQVNDFFYQENTGLYFEEHGHDHGGTEPELVAEEEHHGEEGHEDGLPIYQWVQRDVELYGLEAEVKYRLTDNLTSSLFGDYTVGKLKTGEYLPRISPMRIGGQLTYTAESFDAELGFNHYFEQDKVAVDETTTDAYTLVDARFNYHLGAFDQDIVLYVKAENLLDENARVHTSFIKNVAPLPGRNFGLGIRGSF</sequence>
<dbReference type="InterPro" id="IPR008969">
    <property type="entry name" value="CarboxyPept-like_regulatory"/>
</dbReference>
<dbReference type="Pfam" id="PF07715">
    <property type="entry name" value="Plug"/>
    <property type="match status" value="1"/>
</dbReference>
<feature type="signal peptide" evidence="10">
    <location>
        <begin position="1"/>
        <end position="27"/>
    </location>
</feature>
<protein>
    <submittedName>
        <fullName evidence="13">Iron complex outermembrane recepter protein</fullName>
    </submittedName>
</protein>
<evidence type="ECO:0000256" key="4">
    <source>
        <dbReference type="ARBA" id="ARBA00022692"/>
    </source>
</evidence>
<dbReference type="Proteomes" id="UP000199308">
    <property type="component" value="Unassembled WGS sequence"/>
</dbReference>
<evidence type="ECO:0000256" key="7">
    <source>
        <dbReference type="ARBA" id="ARBA00023237"/>
    </source>
</evidence>
<keyword evidence="5 8" id="KW-0798">TonB box</keyword>
<dbReference type="Pfam" id="PF00593">
    <property type="entry name" value="TonB_dep_Rec_b-barrel"/>
    <property type="match status" value="1"/>
</dbReference>
<comment type="similarity">
    <text evidence="8">Belongs to the TonB-dependent receptor family.</text>
</comment>
<dbReference type="Gene3D" id="2.170.130.10">
    <property type="entry name" value="TonB-dependent receptor, plug domain"/>
    <property type="match status" value="1"/>
</dbReference>
<evidence type="ECO:0000256" key="3">
    <source>
        <dbReference type="ARBA" id="ARBA00022452"/>
    </source>
</evidence>
<evidence type="ECO:0000256" key="6">
    <source>
        <dbReference type="ARBA" id="ARBA00023136"/>
    </source>
</evidence>
<dbReference type="InterPro" id="IPR039426">
    <property type="entry name" value="TonB-dep_rcpt-like"/>
</dbReference>
<evidence type="ECO:0000256" key="5">
    <source>
        <dbReference type="ARBA" id="ARBA00023077"/>
    </source>
</evidence>
<feature type="region of interest" description="Disordered" evidence="9">
    <location>
        <begin position="356"/>
        <end position="386"/>
    </location>
</feature>
<dbReference type="GO" id="GO:0009279">
    <property type="term" value="C:cell outer membrane"/>
    <property type="evidence" value="ECO:0007669"/>
    <property type="project" value="UniProtKB-SubCell"/>
</dbReference>
<proteinExistence type="inferred from homology"/>
<keyword evidence="6 8" id="KW-0472">Membrane</keyword>
<dbReference type="Pfam" id="PF13620">
    <property type="entry name" value="CarboxypepD_reg"/>
    <property type="match status" value="1"/>
</dbReference>
<feature type="domain" description="TonB-dependent receptor plug" evidence="12">
    <location>
        <begin position="125"/>
        <end position="228"/>
    </location>
</feature>
<evidence type="ECO:0000313" key="14">
    <source>
        <dbReference type="Proteomes" id="UP000199308"/>
    </source>
</evidence>
<dbReference type="AlphaFoldDB" id="A0A1I0ATP9"/>
<keyword evidence="3" id="KW-1134">Transmembrane beta strand</keyword>
<evidence type="ECO:0000256" key="9">
    <source>
        <dbReference type="SAM" id="MobiDB-lite"/>
    </source>
</evidence>
<organism evidence="13 14">
    <name type="scientific">Thalassotalea agarivorans</name>
    <name type="common">Thalassomonas agarivorans</name>
    <dbReference type="NCBI Taxonomy" id="349064"/>
    <lineage>
        <taxon>Bacteria</taxon>
        <taxon>Pseudomonadati</taxon>
        <taxon>Pseudomonadota</taxon>
        <taxon>Gammaproteobacteria</taxon>
        <taxon>Alteromonadales</taxon>
        <taxon>Colwelliaceae</taxon>
        <taxon>Thalassotalea</taxon>
    </lineage>
</organism>
<evidence type="ECO:0000259" key="11">
    <source>
        <dbReference type="Pfam" id="PF00593"/>
    </source>
</evidence>
<evidence type="ECO:0000313" key="13">
    <source>
        <dbReference type="EMBL" id="SES97733.1"/>
    </source>
</evidence>
<gene>
    <name evidence="13" type="ORF">SAMN05660429_00813</name>
</gene>
<comment type="subcellular location">
    <subcellularLocation>
        <location evidence="1">Cell outer membrane</location>
        <topology evidence="1">Multi-pass membrane protein</topology>
    </subcellularLocation>
</comment>
<evidence type="ECO:0000256" key="10">
    <source>
        <dbReference type="SAM" id="SignalP"/>
    </source>
</evidence>
<keyword evidence="10" id="KW-0732">Signal</keyword>